<evidence type="ECO:0000313" key="1">
    <source>
        <dbReference type="EMBL" id="MBD1388497.1"/>
    </source>
</evidence>
<organism evidence="1 2">
    <name type="scientific">Neiella litorisoli</name>
    <dbReference type="NCBI Taxonomy" id="2771431"/>
    <lineage>
        <taxon>Bacteria</taxon>
        <taxon>Pseudomonadati</taxon>
        <taxon>Pseudomonadota</taxon>
        <taxon>Gammaproteobacteria</taxon>
        <taxon>Alteromonadales</taxon>
        <taxon>Echinimonadaceae</taxon>
        <taxon>Neiella</taxon>
    </lineage>
</organism>
<evidence type="ECO:0008006" key="3">
    <source>
        <dbReference type="Google" id="ProtNLM"/>
    </source>
</evidence>
<dbReference type="AlphaFoldDB" id="A0A8J6QHG1"/>
<dbReference type="EMBL" id="JACXAF010000003">
    <property type="protein sequence ID" value="MBD1388497.1"/>
    <property type="molecule type" value="Genomic_DNA"/>
</dbReference>
<evidence type="ECO:0000313" key="2">
    <source>
        <dbReference type="Proteomes" id="UP000638014"/>
    </source>
</evidence>
<keyword evidence="2" id="KW-1185">Reference proteome</keyword>
<name>A0A8J6QHG1_9GAMM</name>
<accession>A0A8J6QHG1</accession>
<sequence length="129" mass="14408">MTSTSNNKEVEQLVNQQLDASNEQLTTSARNDISQARLAALRAGQNQRQYRSEQSNSVLAPFFNRPRWQYAMPVVALAAIMLVTYPSPETIPALPHELMSADVPNADLALLEDLEFATWLAQRQQEAGH</sequence>
<proteinExistence type="predicted"/>
<protein>
    <recommendedName>
        <fullName evidence="3">DUF3619 family protein</fullName>
    </recommendedName>
</protein>
<reference evidence="1" key="1">
    <citation type="submission" date="2020-09" db="EMBL/GenBank/DDBJ databases">
        <title>A novel bacterium of genus Neiella, isolated from South China Sea.</title>
        <authorList>
            <person name="Huang H."/>
            <person name="Mo K."/>
            <person name="Hu Y."/>
        </authorList>
    </citation>
    <scope>NUCLEOTIDE SEQUENCE</scope>
    <source>
        <strain evidence="1">HB171785</strain>
    </source>
</reference>
<comment type="caution">
    <text evidence="1">The sequence shown here is derived from an EMBL/GenBank/DDBJ whole genome shotgun (WGS) entry which is preliminary data.</text>
</comment>
<gene>
    <name evidence="1" type="ORF">IC617_03565</name>
</gene>
<dbReference type="RefSeq" id="WP_191143601.1">
    <property type="nucleotide sequence ID" value="NZ_JACXAF010000003.1"/>
</dbReference>
<dbReference type="Proteomes" id="UP000638014">
    <property type="component" value="Unassembled WGS sequence"/>
</dbReference>